<proteinExistence type="predicted"/>
<dbReference type="SMART" id="SM00382">
    <property type="entry name" value="AAA"/>
    <property type="match status" value="1"/>
</dbReference>
<dbReference type="InterPro" id="IPR027417">
    <property type="entry name" value="P-loop_NTPase"/>
</dbReference>
<dbReference type="RefSeq" id="WP_407032493.1">
    <property type="nucleotide sequence ID" value="NZ_JAQGEF010000024.1"/>
</dbReference>
<evidence type="ECO:0000313" key="2">
    <source>
        <dbReference type="EMBL" id="MDA3616163.1"/>
    </source>
</evidence>
<dbReference type="Pfam" id="PF25472">
    <property type="entry name" value="DUF7902"/>
    <property type="match status" value="1"/>
</dbReference>
<comment type="caution">
    <text evidence="2">The sequence shown here is derived from an EMBL/GenBank/DDBJ whole genome shotgun (WGS) entry which is preliminary data.</text>
</comment>
<dbReference type="EMBL" id="JAQGEF010000024">
    <property type="protein sequence ID" value="MDA3616163.1"/>
    <property type="molecule type" value="Genomic_DNA"/>
</dbReference>
<name>A0ABT4UN09_9BACT</name>
<dbReference type="InterPro" id="IPR003593">
    <property type="entry name" value="AAA+_ATPase"/>
</dbReference>
<dbReference type="SUPFAM" id="SSF52540">
    <property type="entry name" value="P-loop containing nucleoside triphosphate hydrolases"/>
    <property type="match status" value="1"/>
</dbReference>
<dbReference type="InterPro" id="IPR011704">
    <property type="entry name" value="ATPase_dyneun-rel_AAA"/>
</dbReference>
<sequence length="1616" mass="185214">MPDTINQTLETGTYEIIQGRLQEQMQQLVNKIQELNAARKNIFGAIETKLITNARIQTENNCISRDMVTVGEYLVFGYNVHFGLRTEIKLEDVFAIFKYENSEFVKQSYELIEDAVFIDDFVNLYKYYRQTRFYKFFQAGNYVYMIFQLSDSVTDIKAFKWLIKDGTLVYVDNRSEYEYKFPPQHEFEWQSVPRENHRYGKHPHVSILDKVFVETINGDLTIKVEDNTESGQGIYSESVEHKDQTLDDGGFRYADLGNLIALEIKPFQETARYFIYNHKIKAVHKIDSIKDAAILLPDNHGVIFSNGYYLQSGEYKIIENRIEAAKFQQKIASPNGEDFLYVFFEPEDGRYILLQYNSINQTIQTPIICNGFTLLANGELCYFITEAEQTRNHTIQVWQTPFAAQLSVPETQSDSLLYKIGNKDVVRAISEIQALVVLLNKEDNYSGLYNDLLRYSKNILDSYYWLNYKEAYLLDEPLKQIYTTASLAIDEFEKVVQLRKQAKEATDTFNLKLSTVLGKVKGAHFQLIDDFVMHLSSLRMLKGEVMVLKEMRYINLDELAVFEKEIDTQTEHLSRRCIEFLLQDEALKPYQVRVEEKQKQIESITKVVDGRALQAEMDQIGTDMEMLIEIVNNLQIEDATQSTKIIDNIALIFSTLNQAKAGIKNKIDSLGINEATADFAAQLKLVDQSIINYLDLANTVDKIDDYLNKVTIQIEELENRFSGFETFSTAILEKREEVQLAFDNRRSQLMEQQSKQATQLEQTAIRILNGVVKKSQTQKSVEAINAYFAGDIMVSKYRQIIEQLKAMDEASKVETLETRLKAAIEDSKRQLKDKLDLFEDGENVIRFGEHKFAVNRQPLELTIINKNNQLNYHLTSTDFYKKVSDTRLLTLEKYGMQEYVSENDLVYRSEYLAYKIFQSNEALESLSEDALLQLVREEASKNYTEGYIKGVHDADAFLILKALIQKHHHLGILRYNSDVRAYAQFFVHSLDKKEIERIGNAIKSAGEINQFFGNGTKAPYIITALLDKLNVFAVDAAFLPKIEAHKTAIAHYLLEEWQIATSFTFSQKAIQLNEKFHEALAFREADHVFKASVKNADNLVQKLQLCYQWVMAFLNDKNNPENFSFAYEIVALELFRDYSNDIVIAEYPVVVLEGFYGSHTLINDGKYTFNYHAFMDKLNDFATTDIPMYNEYRRLRSQLIADERQVLRLHEFEPKVLTSFVRNKLIDQVYLSLIGNNLSRQLGASGNNRRTDRSGMLLLVSPPGYGKTTLMEYVASHLGLVFMKINGPALGHDITSVDPMSATNSAAREELKKLNLGLEMGNNVMLYIDDIQHCSPEFLQKFISLADGTRRIEGVFEGQAKTYDMRSKRFCIVMAGNPYTESGEKFKIPDMLANRSDIYNLGDIIGSNDHLFKLSLIENAVTSNPVLNELSSKSSEDLYTIIAGVENGFVDESAIKTNVSRQELDTYTSVVKKVVAIRDVVMKVNSRYIESAAMDDAYRVEPAFKLQGSYRDMNKLVSKVVPIMNDTELDVLLLSHYENESQTLTSAAEANMLKYKEMTGIITPGEAKRWEDIKAVFVKNNAVKYMGGQQGLLQIAEQFAAFNKSVELIKQSLDKK</sequence>
<dbReference type="InterPro" id="IPR057224">
    <property type="entry name" value="DUF7902"/>
</dbReference>
<feature type="domain" description="AAA+ ATPase" evidence="1">
    <location>
        <begin position="1253"/>
        <end position="1406"/>
    </location>
</feature>
<keyword evidence="3" id="KW-1185">Reference proteome</keyword>
<gene>
    <name evidence="2" type="ORF">O3P16_15205</name>
</gene>
<dbReference type="Pfam" id="PF12458">
    <property type="entry name" value="DUF3686"/>
    <property type="match status" value="1"/>
</dbReference>
<accession>A0ABT4UN09</accession>
<dbReference type="Gene3D" id="3.40.50.300">
    <property type="entry name" value="P-loop containing nucleotide triphosphate hydrolases"/>
    <property type="match status" value="1"/>
</dbReference>
<evidence type="ECO:0000313" key="3">
    <source>
        <dbReference type="Proteomes" id="UP001210231"/>
    </source>
</evidence>
<protein>
    <submittedName>
        <fullName evidence="2">DNA repair ATPase</fullName>
    </submittedName>
</protein>
<dbReference type="InterPro" id="IPR020958">
    <property type="entry name" value="DUF3686"/>
</dbReference>
<dbReference type="Proteomes" id="UP001210231">
    <property type="component" value="Unassembled WGS sequence"/>
</dbReference>
<dbReference type="Pfam" id="PF07728">
    <property type="entry name" value="AAA_5"/>
    <property type="match status" value="1"/>
</dbReference>
<evidence type="ECO:0000259" key="1">
    <source>
        <dbReference type="SMART" id="SM00382"/>
    </source>
</evidence>
<reference evidence="2 3" key="1">
    <citation type="submission" date="2022-12" db="EMBL/GenBank/DDBJ databases">
        <title>Chitinophagaceae gen. sp. nov., a new member of the family Chitinophagaceae, isolated from soil in a chemical factory.</title>
        <authorList>
            <person name="Ke Z."/>
        </authorList>
    </citation>
    <scope>NUCLEOTIDE SEQUENCE [LARGE SCALE GENOMIC DNA]</scope>
    <source>
        <strain evidence="2 3">LY-5</strain>
    </source>
</reference>
<organism evidence="2 3">
    <name type="scientific">Polluticaenibacter yanchengensis</name>
    <dbReference type="NCBI Taxonomy" id="3014562"/>
    <lineage>
        <taxon>Bacteria</taxon>
        <taxon>Pseudomonadati</taxon>
        <taxon>Bacteroidota</taxon>
        <taxon>Chitinophagia</taxon>
        <taxon>Chitinophagales</taxon>
        <taxon>Chitinophagaceae</taxon>
        <taxon>Polluticaenibacter</taxon>
    </lineage>
</organism>